<protein>
    <submittedName>
        <fullName evidence="2">Uncharacterized protein</fullName>
    </submittedName>
</protein>
<evidence type="ECO:0000313" key="3">
    <source>
        <dbReference type="Proteomes" id="UP000315648"/>
    </source>
</evidence>
<organism evidence="2 3">
    <name type="scientific">Rariglobus hedericola</name>
    <dbReference type="NCBI Taxonomy" id="2597822"/>
    <lineage>
        <taxon>Bacteria</taxon>
        <taxon>Pseudomonadati</taxon>
        <taxon>Verrucomicrobiota</taxon>
        <taxon>Opitutia</taxon>
        <taxon>Opitutales</taxon>
        <taxon>Opitutaceae</taxon>
        <taxon>Rariglobus</taxon>
    </lineage>
</organism>
<evidence type="ECO:0000256" key="1">
    <source>
        <dbReference type="SAM" id="Coils"/>
    </source>
</evidence>
<proteinExistence type="predicted"/>
<keyword evidence="3" id="KW-1185">Reference proteome</keyword>
<dbReference type="AlphaFoldDB" id="A0A556QKH3"/>
<dbReference type="Proteomes" id="UP000315648">
    <property type="component" value="Unassembled WGS sequence"/>
</dbReference>
<feature type="coiled-coil region" evidence="1">
    <location>
        <begin position="62"/>
        <end position="89"/>
    </location>
</feature>
<dbReference type="RefSeq" id="WP_144230950.1">
    <property type="nucleotide sequence ID" value="NZ_VMBG01000002.1"/>
</dbReference>
<evidence type="ECO:0000313" key="2">
    <source>
        <dbReference type="EMBL" id="TSJ77129.1"/>
    </source>
</evidence>
<name>A0A556QKH3_9BACT</name>
<sequence length="94" mass="10945">MKSAYELAMERLEKSDPDGGIKLTAEKKARLAELDLIYKGKIAEREIFLKKRIEDALNEGKLAEVNKIVDQIASERVRLEEERDDEKERVRRSK</sequence>
<reference evidence="2 3" key="1">
    <citation type="submission" date="2019-07" db="EMBL/GenBank/DDBJ databases">
        <title>Description of 53C-WASEF.</title>
        <authorList>
            <person name="Pitt A."/>
            <person name="Hahn M.W."/>
        </authorList>
    </citation>
    <scope>NUCLEOTIDE SEQUENCE [LARGE SCALE GENOMIC DNA]</scope>
    <source>
        <strain evidence="2 3">53C-WASEF</strain>
    </source>
</reference>
<gene>
    <name evidence="2" type="ORF">FPL22_13585</name>
</gene>
<comment type="caution">
    <text evidence="2">The sequence shown here is derived from an EMBL/GenBank/DDBJ whole genome shotgun (WGS) entry which is preliminary data.</text>
</comment>
<accession>A0A556QKH3</accession>
<dbReference type="OrthoDB" id="199546at2"/>
<keyword evidence="1" id="KW-0175">Coiled coil</keyword>
<dbReference type="EMBL" id="VMBG01000002">
    <property type="protein sequence ID" value="TSJ77129.1"/>
    <property type="molecule type" value="Genomic_DNA"/>
</dbReference>